<organism evidence="2 3">
    <name type="scientific">Xenopus laevis</name>
    <name type="common">African clawed frog</name>
    <dbReference type="NCBI Taxonomy" id="8355"/>
    <lineage>
        <taxon>Eukaryota</taxon>
        <taxon>Metazoa</taxon>
        <taxon>Chordata</taxon>
        <taxon>Craniata</taxon>
        <taxon>Vertebrata</taxon>
        <taxon>Euteleostomi</taxon>
        <taxon>Amphibia</taxon>
        <taxon>Batrachia</taxon>
        <taxon>Anura</taxon>
        <taxon>Pipoidea</taxon>
        <taxon>Pipidae</taxon>
        <taxon>Xenopodinae</taxon>
        <taxon>Xenopus</taxon>
        <taxon>Xenopus</taxon>
    </lineage>
</organism>
<evidence type="ECO:0000313" key="3">
    <source>
        <dbReference type="Proteomes" id="UP000694892"/>
    </source>
</evidence>
<protein>
    <submittedName>
        <fullName evidence="2">Uncharacterized protein</fullName>
    </submittedName>
</protein>
<dbReference type="AlphaFoldDB" id="A0A974DXT3"/>
<evidence type="ECO:0000313" key="2">
    <source>
        <dbReference type="EMBL" id="OCT99236.1"/>
    </source>
</evidence>
<keyword evidence="1" id="KW-1133">Transmembrane helix</keyword>
<gene>
    <name evidence="2" type="ORF">XELAEV_18005023mg</name>
</gene>
<name>A0A974DXT3_XENLA</name>
<proteinExistence type="predicted"/>
<evidence type="ECO:0000256" key="1">
    <source>
        <dbReference type="SAM" id="Phobius"/>
    </source>
</evidence>
<keyword evidence="1" id="KW-0812">Transmembrane</keyword>
<dbReference type="EMBL" id="CM004466">
    <property type="protein sequence ID" value="OCT99236.1"/>
    <property type="molecule type" value="Genomic_DNA"/>
</dbReference>
<dbReference type="Proteomes" id="UP000694892">
    <property type="component" value="Chromosome 1L"/>
</dbReference>
<accession>A0A974DXT3</accession>
<feature type="transmembrane region" description="Helical" evidence="1">
    <location>
        <begin position="12"/>
        <end position="33"/>
    </location>
</feature>
<sequence>MSEHQNKEACGRHSVITGTLGLPLSFILLYIIYCCLEKSLYACLLHDWCIFITKGFNSNFPGETELSFL</sequence>
<reference evidence="3" key="1">
    <citation type="journal article" date="2016" name="Nature">
        <title>Genome evolution in the allotetraploid frog Xenopus laevis.</title>
        <authorList>
            <person name="Session A.M."/>
            <person name="Uno Y."/>
            <person name="Kwon T."/>
            <person name="Chapman J.A."/>
            <person name="Toyoda A."/>
            <person name="Takahashi S."/>
            <person name="Fukui A."/>
            <person name="Hikosaka A."/>
            <person name="Suzuki A."/>
            <person name="Kondo M."/>
            <person name="van Heeringen S.J."/>
            <person name="Quigley I."/>
            <person name="Heinz S."/>
            <person name="Ogino H."/>
            <person name="Ochi H."/>
            <person name="Hellsten U."/>
            <person name="Lyons J.B."/>
            <person name="Simakov O."/>
            <person name="Putnam N."/>
            <person name="Stites J."/>
            <person name="Kuroki Y."/>
            <person name="Tanaka T."/>
            <person name="Michiue T."/>
            <person name="Watanabe M."/>
            <person name="Bogdanovic O."/>
            <person name="Lister R."/>
            <person name="Georgiou G."/>
            <person name="Paranjpe S.S."/>
            <person name="van Kruijsbergen I."/>
            <person name="Shu S."/>
            <person name="Carlson J."/>
            <person name="Kinoshita T."/>
            <person name="Ohta Y."/>
            <person name="Mawaribuchi S."/>
            <person name="Jenkins J."/>
            <person name="Grimwood J."/>
            <person name="Schmutz J."/>
            <person name="Mitros T."/>
            <person name="Mozaffari S.V."/>
            <person name="Suzuki Y."/>
            <person name="Haramoto Y."/>
            <person name="Yamamoto T.S."/>
            <person name="Takagi C."/>
            <person name="Heald R."/>
            <person name="Miller K."/>
            <person name="Haudenschild C."/>
            <person name="Kitzman J."/>
            <person name="Nakayama T."/>
            <person name="Izutsu Y."/>
            <person name="Robert J."/>
            <person name="Fortriede J."/>
            <person name="Burns K."/>
            <person name="Lotay V."/>
            <person name="Karimi K."/>
            <person name="Yasuoka Y."/>
            <person name="Dichmann D.S."/>
            <person name="Flajnik M.F."/>
            <person name="Houston D.W."/>
            <person name="Shendure J."/>
            <person name="DuPasquier L."/>
            <person name="Vize P.D."/>
            <person name="Zorn A.M."/>
            <person name="Ito M."/>
            <person name="Marcotte E.M."/>
            <person name="Wallingford J.B."/>
            <person name="Ito Y."/>
            <person name="Asashima M."/>
            <person name="Ueno N."/>
            <person name="Matsuda Y."/>
            <person name="Veenstra G.J."/>
            <person name="Fujiyama A."/>
            <person name="Harland R.M."/>
            <person name="Taira M."/>
            <person name="Rokhsar D.S."/>
        </authorList>
    </citation>
    <scope>NUCLEOTIDE SEQUENCE [LARGE SCALE GENOMIC DNA]</scope>
    <source>
        <strain evidence="3">J</strain>
    </source>
</reference>
<keyword evidence="1" id="KW-0472">Membrane</keyword>